<organism evidence="13 14">
    <name type="scientific">Pichia sorbitophila (strain ATCC MYA-4447 / BCRC 22081 / CBS 7064 / NBRC 10061 / NRRL Y-12695)</name>
    <name type="common">Hybrid yeast</name>
    <dbReference type="NCBI Taxonomy" id="559304"/>
    <lineage>
        <taxon>Eukaryota</taxon>
        <taxon>Fungi</taxon>
        <taxon>Dikarya</taxon>
        <taxon>Ascomycota</taxon>
        <taxon>Saccharomycotina</taxon>
        <taxon>Pichiomycetes</taxon>
        <taxon>Debaryomycetaceae</taxon>
        <taxon>Millerozyma</taxon>
    </lineage>
</organism>
<proteinExistence type="inferred from homology"/>
<evidence type="ECO:0000256" key="8">
    <source>
        <dbReference type="ARBA" id="ARBA00047899"/>
    </source>
</evidence>
<dbReference type="PANTHER" id="PTHR48012:SF10">
    <property type="entry name" value="FI20177P1"/>
    <property type="match status" value="1"/>
</dbReference>
<keyword evidence="5 10" id="KW-0547">Nucleotide-binding</keyword>
<dbReference type="InParanoid" id="G8XZM6"/>
<dbReference type="GO" id="GO:0005524">
    <property type="term" value="F:ATP binding"/>
    <property type="evidence" value="ECO:0007669"/>
    <property type="project" value="UniProtKB-UniRule"/>
</dbReference>
<dbReference type="FunFam" id="1.10.510.10:FF:000499">
    <property type="entry name" value="Serine/threonine-protein kinase KIC1"/>
    <property type="match status" value="1"/>
</dbReference>
<evidence type="ECO:0000313" key="13">
    <source>
        <dbReference type="EMBL" id="CCE87135.1"/>
    </source>
</evidence>
<dbReference type="Proteomes" id="UP000005222">
    <property type="component" value="Chromosome N"/>
</dbReference>
<evidence type="ECO:0000256" key="3">
    <source>
        <dbReference type="ARBA" id="ARBA00022527"/>
    </source>
</evidence>
<dbReference type="PROSITE" id="PS00107">
    <property type="entry name" value="PROTEIN_KINASE_ATP"/>
    <property type="match status" value="1"/>
</dbReference>
<protein>
    <recommendedName>
        <fullName evidence="2">non-specific serine/threonine protein kinase</fullName>
        <ecNumber evidence="2">2.7.11.1</ecNumber>
    </recommendedName>
</protein>
<dbReference type="SMART" id="SM00220">
    <property type="entry name" value="S_TKc"/>
    <property type="match status" value="1"/>
</dbReference>
<dbReference type="PANTHER" id="PTHR48012">
    <property type="entry name" value="STERILE20-LIKE KINASE, ISOFORM B-RELATED"/>
    <property type="match status" value="1"/>
</dbReference>
<evidence type="ECO:0000256" key="4">
    <source>
        <dbReference type="ARBA" id="ARBA00022679"/>
    </source>
</evidence>
<dbReference type="EC" id="2.7.11.1" evidence="2"/>
<evidence type="ECO:0000256" key="5">
    <source>
        <dbReference type="ARBA" id="ARBA00022741"/>
    </source>
</evidence>
<dbReference type="STRING" id="559304.G8XZM6"/>
<dbReference type="GO" id="GO:0004674">
    <property type="term" value="F:protein serine/threonine kinase activity"/>
    <property type="evidence" value="ECO:0007669"/>
    <property type="project" value="UniProtKB-KW"/>
</dbReference>
<comment type="catalytic activity">
    <reaction evidence="9">
        <text>L-seryl-[protein] + ATP = O-phospho-L-seryl-[protein] + ADP + H(+)</text>
        <dbReference type="Rhea" id="RHEA:17989"/>
        <dbReference type="Rhea" id="RHEA-COMP:9863"/>
        <dbReference type="Rhea" id="RHEA-COMP:11604"/>
        <dbReference type="ChEBI" id="CHEBI:15378"/>
        <dbReference type="ChEBI" id="CHEBI:29999"/>
        <dbReference type="ChEBI" id="CHEBI:30616"/>
        <dbReference type="ChEBI" id="CHEBI:83421"/>
        <dbReference type="ChEBI" id="CHEBI:456216"/>
        <dbReference type="EC" id="2.7.11.1"/>
    </reaction>
</comment>
<dbReference type="GO" id="GO:0030447">
    <property type="term" value="P:filamentous growth"/>
    <property type="evidence" value="ECO:0007669"/>
    <property type="project" value="UniProtKB-ARBA"/>
</dbReference>
<evidence type="ECO:0000256" key="1">
    <source>
        <dbReference type="ARBA" id="ARBA00008874"/>
    </source>
</evidence>
<dbReference type="Pfam" id="PF00069">
    <property type="entry name" value="Pkinase"/>
    <property type="match status" value="1"/>
</dbReference>
<dbReference type="FunFam" id="3.30.200.20:FF:000042">
    <property type="entry name" value="Aurora kinase A"/>
    <property type="match status" value="1"/>
</dbReference>
<reference evidence="13 14" key="1">
    <citation type="journal article" date="2012" name="G3 (Bethesda)">
        <title>Pichia sorbitophila, an interspecies yeast hybrid reveals early steps of genome resolution following polyploidization.</title>
        <authorList>
            <person name="Leh Louis V."/>
            <person name="Despons L."/>
            <person name="Friedrich A."/>
            <person name="Martin T."/>
            <person name="Durrens P."/>
            <person name="Casaregola S."/>
            <person name="Neuveglise C."/>
            <person name="Fairhead C."/>
            <person name="Marck C."/>
            <person name="Cruz J.A."/>
            <person name="Straub M.L."/>
            <person name="Kugler V."/>
            <person name="Sacerdot C."/>
            <person name="Uzunov Z."/>
            <person name="Thierry A."/>
            <person name="Weiss S."/>
            <person name="Bleykasten C."/>
            <person name="De Montigny J."/>
            <person name="Jacques N."/>
            <person name="Jung P."/>
            <person name="Lemaire M."/>
            <person name="Mallet S."/>
            <person name="Morel G."/>
            <person name="Richard G.F."/>
            <person name="Sarkar A."/>
            <person name="Savel G."/>
            <person name="Schacherer J."/>
            <person name="Seret M.L."/>
            <person name="Talla E."/>
            <person name="Samson G."/>
            <person name="Jubin C."/>
            <person name="Poulain J."/>
            <person name="Vacherie B."/>
            <person name="Barbe V."/>
            <person name="Pelletier E."/>
            <person name="Sherman D.J."/>
            <person name="Westhof E."/>
            <person name="Weissenbach J."/>
            <person name="Baret P.V."/>
            <person name="Wincker P."/>
            <person name="Gaillardin C."/>
            <person name="Dujon B."/>
            <person name="Souciet J.L."/>
        </authorList>
    </citation>
    <scope>NUCLEOTIDE SEQUENCE [LARGE SCALE GENOMIC DNA]</scope>
    <source>
        <strain evidence="14">ATCC MYA-4447 / BCRC 22081 / CBS 7064 / NBRC 10061 / NRRL Y-12695</strain>
    </source>
</reference>
<name>G8XZM6_PICSO</name>
<dbReference type="EMBL" id="FO082046">
    <property type="protein sequence ID" value="CCE87135.1"/>
    <property type="molecule type" value="Genomic_DNA"/>
</dbReference>
<feature type="compositionally biased region" description="Low complexity" evidence="11">
    <location>
        <begin position="370"/>
        <end position="402"/>
    </location>
</feature>
<evidence type="ECO:0000256" key="9">
    <source>
        <dbReference type="ARBA" id="ARBA00048679"/>
    </source>
</evidence>
<sequence>MSSNEYEIHQCIGKGNFGDVYKATQKSSNSVVAIKVINLDESEEDISVLIQEIHFLSKLRSNYITRYYETFISDMSMWIVMEYCGGGSCADLLKCHKKLNEETTAFIIRDVLRGLNYLHEENNLHRDIKSANILLTSAGEIKLADFGVSGEITMTQLKRNTFVGTPFWMAPEVIVRQKTGYNEKADIWSTGITTIELVTGSPPLSQYDPMKILFEIPKKRPPLLTGLDFSENIKDFVRYCLIKDPKKRPSSSTLLHHKFVKNIKRSVNILRLIEEKDEWFAKHQKYAKKPKYPLKPDVEKNDDMNSLIKWEFNTRNSFNTRIFEMEQTLLENSPNVIPSVRISSADQNVSVSPLKSPVSQAKSPSFSIAPTSPLSPLTPGPVTSSSSEQPPQSSPKAAPLSQEQSPVDAVHRKSRPVNFLDDVLLYCLEGLYNRARAPSTKATVRKLMQNFMEYEAEQPGLTQAFIEEVLILKNVGISSISR</sequence>
<dbReference type="eggNOG" id="KOG0201">
    <property type="taxonomic scope" value="Eukaryota"/>
</dbReference>
<evidence type="ECO:0000256" key="10">
    <source>
        <dbReference type="PROSITE-ProRule" id="PRU10141"/>
    </source>
</evidence>
<keyword evidence="3" id="KW-0723">Serine/threonine-protein kinase</keyword>
<dbReference type="PROSITE" id="PS50011">
    <property type="entry name" value="PROTEIN_KINASE_DOM"/>
    <property type="match status" value="1"/>
</dbReference>
<feature type="binding site" evidence="10">
    <location>
        <position position="35"/>
    </location>
    <ligand>
        <name>ATP</name>
        <dbReference type="ChEBI" id="CHEBI:30616"/>
    </ligand>
</feature>
<dbReference type="InterPro" id="IPR000719">
    <property type="entry name" value="Prot_kinase_dom"/>
</dbReference>
<keyword evidence="7 10" id="KW-0067">ATP-binding</keyword>
<dbReference type="OMA" id="DVSMWIV"/>
<evidence type="ECO:0000313" key="14">
    <source>
        <dbReference type="Proteomes" id="UP000005222"/>
    </source>
</evidence>
<dbReference type="HOGENOM" id="CLU_000288_63_23_1"/>
<evidence type="ECO:0000256" key="7">
    <source>
        <dbReference type="ARBA" id="ARBA00022840"/>
    </source>
</evidence>
<feature type="domain" description="Protein kinase" evidence="12">
    <location>
        <begin position="6"/>
        <end position="260"/>
    </location>
</feature>
<dbReference type="Gene3D" id="1.10.510.10">
    <property type="entry name" value="Transferase(Phosphotransferase) domain 1"/>
    <property type="match status" value="1"/>
</dbReference>
<dbReference type="GO" id="GO:0005737">
    <property type="term" value="C:cytoplasm"/>
    <property type="evidence" value="ECO:0007669"/>
    <property type="project" value="TreeGrafter"/>
</dbReference>
<evidence type="ECO:0000259" key="12">
    <source>
        <dbReference type="PROSITE" id="PS50011"/>
    </source>
</evidence>
<dbReference type="InterPro" id="IPR017441">
    <property type="entry name" value="Protein_kinase_ATP_BS"/>
</dbReference>
<accession>G8XZM6</accession>
<dbReference type="FunCoup" id="G8XZM6">
    <property type="interactions" value="1214"/>
</dbReference>
<evidence type="ECO:0000256" key="11">
    <source>
        <dbReference type="SAM" id="MobiDB-lite"/>
    </source>
</evidence>
<dbReference type="AlphaFoldDB" id="G8XZM6"/>
<feature type="compositionally biased region" description="Polar residues" evidence="11">
    <location>
        <begin position="351"/>
        <end position="369"/>
    </location>
</feature>
<dbReference type="InterPro" id="IPR050629">
    <property type="entry name" value="STE20/SPS1-PAK"/>
</dbReference>
<dbReference type="SUPFAM" id="SSF56112">
    <property type="entry name" value="Protein kinase-like (PK-like)"/>
    <property type="match status" value="1"/>
</dbReference>
<keyword evidence="6" id="KW-0418">Kinase</keyword>
<keyword evidence="14" id="KW-1185">Reference proteome</keyword>
<dbReference type="InterPro" id="IPR011009">
    <property type="entry name" value="Kinase-like_dom_sf"/>
</dbReference>
<comment type="similarity">
    <text evidence="1">Belongs to the protein kinase superfamily. STE Ser/Thr protein kinase family. STE20 subfamily.</text>
</comment>
<comment type="catalytic activity">
    <reaction evidence="8">
        <text>L-threonyl-[protein] + ATP = O-phospho-L-threonyl-[protein] + ADP + H(+)</text>
        <dbReference type="Rhea" id="RHEA:46608"/>
        <dbReference type="Rhea" id="RHEA-COMP:11060"/>
        <dbReference type="Rhea" id="RHEA-COMP:11605"/>
        <dbReference type="ChEBI" id="CHEBI:15378"/>
        <dbReference type="ChEBI" id="CHEBI:30013"/>
        <dbReference type="ChEBI" id="CHEBI:30616"/>
        <dbReference type="ChEBI" id="CHEBI:61977"/>
        <dbReference type="ChEBI" id="CHEBI:456216"/>
        <dbReference type="EC" id="2.7.11.1"/>
    </reaction>
</comment>
<dbReference type="OrthoDB" id="248923at2759"/>
<dbReference type="CDD" id="cd06609">
    <property type="entry name" value="STKc_MST3_like"/>
    <property type="match status" value="1"/>
</dbReference>
<gene>
    <name evidence="13" type="primary">Piso0_005674</name>
    <name evidence="13" type="ORF">GNLVRS01_PISO0N20099g</name>
</gene>
<keyword evidence="4" id="KW-0808">Transferase</keyword>
<evidence type="ECO:0000256" key="2">
    <source>
        <dbReference type="ARBA" id="ARBA00012513"/>
    </source>
</evidence>
<feature type="region of interest" description="Disordered" evidence="11">
    <location>
        <begin position="351"/>
        <end position="412"/>
    </location>
</feature>
<evidence type="ECO:0000256" key="6">
    <source>
        <dbReference type="ARBA" id="ARBA00022777"/>
    </source>
</evidence>